<evidence type="ECO:0000256" key="1">
    <source>
        <dbReference type="SAM" id="Coils"/>
    </source>
</evidence>
<evidence type="ECO:0000313" key="3">
    <source>
        <dbReference type="EMBL" id="GAA0157009.1"/>
    </source>
</evidence>
<feature type="region of interest" description="Disordered" evidence="2">
    <location>
        <begin position="26"/>
        <end position="50"/>
    </location>
</feature>
<keyword evidence="1" id="KW-0175">Coiled coil</keyword>
<keyword evidence="4" id="KW-1185">Reference proteome</keyword>
<proteinExistence type="predicted"/>
<sequence length="146" mass="16039">MDTQVLKAAGFSPIADADLGALKGSEFCDNRPPMPKPVEVSFSSEEDEALGPLLRSGQHSTTVVLEPGDQDGVDSLEGKLKDLKKEKAREEGTLQCHLKNLVDEHITLQEKYAANVRRTEAHSSNALERTIRAVQARLEEAVKEFL</sequence>
<evidence type="ECO:0000256" key="2">
    <source>
        <dbReference type="SAM" id="MobiDB-lite"/>
    </source>
</evidence>
<dbReference type="EMBL" id="BAABME010003002">
    <property type="protein sequence ID" value="GAA0157009.1"/>
    <property type="molecule type" value="Genomic_DNA"/>
</dbReference>
<dbReference type="AlphaFoldDB" id="A0AAV3PYW3"/>
<accession>A0AAV3PYW3</accession>
<gene>
    <name evidence="3" type="ORF">LIER_14368</name>
</gene>
<organism evidence="3 4">
    <name type="scientific">Lithospermum erythrorhizon</name>
    <name type="common">Purple gromwell</name>
    <name type="synonym">Lithospermum officinale var. erythrorhizon</name>
    <dbReference type="NCBI Taxonomy" id="34254"/>
    <lineage>
        <taxon>Eukaryota</taxon>
        <taxon>Viridiplantae</taxon>
        <taxon>Streptophyta</taxon>
        <taxon>Embryophyta</taxon>
        <taxon>Tracheophyta</taxon>
        <taxon>Spermatophyta</taxon>
        <taxon>Magnoliopsida</taxon>
        <taxon>eudicotyledons</taxon>
        <taxon>Gunneridae</taxon>
        <taxon>Pentapetalae</taxon>
        <taxon>asterids</taxon>
        <taxon>lamiids</taxon>
        <taxon>Boraginales</taxon>
        <taxon>Boraginaceae</taxon>
        <taxon>Boraginoideae</taxon>
        <taxon>Lithospermeae</taxon>
        <taxon>Lithospermum</taxon>
    </lineage>
</organism>
<comment type="caution">
    <text evidence="3">The sequence shown here is derived from an EMBL/GenBank/DDBJ whole genome shotgun (WGS) entry which is preliminary data.</text>
</comment>
<reference evidence="3 4" key="1">
    <citation type="submission" date="2024-01" db="EMBL/GenBank/DDBJ databases">
        <title>The complete chloroplast genome sequence of Lithospermum erythrorhizon: insights into the phylogenetic relationship among Boraginaceae species and the maternal lineages of purple gromwells.</title>
        <authorList>
            <person name="Okada T."/>
            <person name="Watanabe K."/>
        </authorList>
    </citation>
    <scope>NUCLEOTIDE SEQUENCE [LARGE SCALE GENOMIC DNA]</scope>
</reference>
<dbReference type="Proteomes" id="UP001454036">
    <property type="component" value="Unassembled WGS sequence"/>
</dbReference>
<name>A0AAV3PYW3_LITER</name>
<feature type="coiled-coil region" evidence="1">
    <location>
        <begin position="73"/>
        <end position="100"/>
    </location>
</feature>
<evidence type="ECO:0000313" key="4">
    <source>
        <dbReference type="Proteomes" id="UP001454036"/>
    </source>
</evidence>
<protein>
    <submittedName>
        <fullName evidence="3">Uncharacterized protein</fullName>
    </submittedName>
</protein>